<feature type="transmembrane region" description="Helical" evidence="1">
    <location>
        <begin position="290"/>
        <end position="308"/>
    </location>
</feature>
<feature type="transmembrane region" description="Helical" evidence="1">
    <location>
        <begin position="67"/>
        <end position="88"/>
    </location>
</feature>
<feature type="transmembrane region" description="Helical" evidence="1">
    <location>
        <begin position="207"/>
        <end position="226"/>
    </location>
</feature>
<evidence type="ECO:0000313" key="2">
    <source>
        <dbReference type="EMBL" id="KAK9804561.1"/>
    </source>
</evidence>
<protein>
    <submittedName>
        <fullName evidence="2">Uncharacterized protein</fullName>
    </submittedName>
</protein>
<keyword evidence="3" id="KW-1185">Reference proteome</keyword>
<feature type="transmembrane region" description="Helical" evidence="1">
    <location>
        <begin position="108"/>
        <end position="127"/>
    </location>
</feature>
<name>A0AAW1P4B0_9CHLO</name>
<keyword evidence="1" id="KW-0472">Membrane</keyword>
<gene>
    <name evidence="2" type="ORF">WJX73_010643</name>
</gene>
<feature type="transmembrane region" description="Helical" evidence="1">
    <location>
        <begin position="166"/>
        <end position="187"/>
    </location>
</feature>
<proteinExistence type="predicted"/>
<sequence>MGWHDKKHWRGEVERSARVSKDIPLKDDVIGVKLYQWIPWLCYLDWHIRPWVYFDSVPHMVAWYGSFGFYFGCPWFIVGSFAAIAPAILNTDTDVPHSGHCGGNAWDILVLDFFLIGAVIWTPACYCQMLDGANHGYEGRWEEWLMGGSQGKKPKYRWLAFEPRSLEWWGGTIYFLGILTFVIPAVAGIVFDCNGRSAIVKTWLYDYMYMAGGVAFFLGGVFYIMAWESLWLLPGIIPMSLPDIKSFRWWGLFLYFWGGVCFIVSGAFFYWLTPEHYTLSMLEYQIELGIGYGGGTVLYMVGAALLLCRLSRARCRRSYHMIHNRLEPTNAPTEEFPHAPIPIVPLRYSLDKALVEPLSSWRNVSVEQARQIIKERVAEFEKTGKDPFVRHSFHPTVNQQLPYGLPSSHAKGVSGLMRTSYVPANYLPTRQPNAPYQQAIFLLGFAA</sequence>
<evidence type="ECO:0000256" key="1">
    <source>
        <dbReference type="SAM" id="Phobius"/>
    </source>
</evidence>
<reference evidence="2 3" key="1">
    <citation type="journal article" date="2024" name="Nat. Commun.">
        <title>Phylogenomics reveals the evolutionary origins of lichenization in chlorophyte algae.</title>
        <authorList>
            <person name="Puginier C."/>
            <person name="Libourel C."/>
            <person name="Otte J."/>
            <person name="Skaloud P."/>
            <person name="Haon M."/>
            <person name="Grisel S."/>
            <person name="Petersen M."/>
            <person name="Berrin J.G."/>
            <person name="Delaux P.M."/>
            <person name="Dal Grande F."/>
            <person name="Keller J."/>
        </authorList>
    </citation>
    <scope>NUCLEOTIDE SEQUENCE [LARGE SCALE GENOMIC DNA]</scope>
    <source>
        <strain evidence="2 3">SAG 2036</strain>
    </source>
</reference>
<dbReference type="Proteomes" id="UP001465755">
    <property type="component" value="Unassembled WGS sequence"/>
</dbReference>
<feature type="transmembrane region" description="Helical" evidence="1">
    <location>
        <begin position="247"/>
        <end position="270"/>
    </location>
</feature>
<accession>A0AAW1P4B0</accession>
<evidence type="ECO:0000313" key="3">
    <source>
        <dbReference type="Proteomes" id="UP001465755"/>
    </source>
</evidence>
<organism evidence="2 3">
    <name type="scientific">Symbiochloris irregularis</name>
    <dbReference type="NCBI Taxonomy" id="706552"/>
    <lineage>
        <taxon>Eukaryota</taxon>
        <taxon>Viridiplantae</taxon>
        <taxon>Chlorophyta</taxon>
        <taxon>core chlorophytes</taxon>
        <taxon>Trebouxiophyceae</taxon>
        <taxon>Trebouxiales</taxon>
        <taxon>Trebouxiaceae</taxon>
        <taxon>Symbiochloris</taxon>
    </lineage>
</organism>
<keyword evidence="1" id="KW-1133">Transmembrane helix</keyword>
<dbReference type="AlphaFoldDB" id="A0AAW1P4B0"/>
<dbReference type="EMBL" id="JALJOQ010000050">
    <property type="protein sequence ID" value="KAK9804561.1"/>
    <property type="molecule type" value="Genomic_DNA"/>
</dbReference>
<comment type="caution">
    <text evidence="2">The sequence shown here is derived from an EMBL/GenBank/DDBJ whole genome shotgun (WGS) entry which is preliminary data.</text>
</comment>
<keyword evidence="1" id="KW-0812">Transmembrane</keyword>